<name>A0A1H2BAV9_9PSED</name>
<dbReference type="AlphaFoldDB" id="A0A1H2BAV9"/>
<reference evidence="1 4" key="3">
    <citation type="submission" date="2019-09" db="EMBL/GenBank/DDBJ databases">
        <title>Draft genome sequences of 48 bacterial type strains from the CCUG.</title>
        <authorList>
            <person name="Tunovic T."/>
            <person name="Pineiro-Iglesias B."/>
            <person name="Unosson C."/>
            <person name="Inganas E."/>
            <person name="Ohlen M."/>
            <person name="Cardew S."/>
            <person name="Jensie-Markopoulos S."/>
            <person name="Salva-Serra F."/>
            <person name="Jaen-Luchoro D."/>
            <person name="Karlsson R."/>
            <person name="Svensson-Stadler L."/>
            <person name="Chun J."/>
            <person name="Moore E."/>
        </authorList>
    </citation>
    <scope>NUCLEOTIDE SEQUENCE [LARGE SCALE GENOMIC DNA]</scope>
    <source>
        <strain evidence="1 4">CCUG 51522</strain>
    </source>
</reference>
<accession>A0A1H2BAV9</accession>
<evidence type="ECO:0000313" key="1">
    <source>
        <dbReference type="EMBL" id="KAB0498260.1"/>
    </source>
</evidence>
<evidence type="ECO:0000313" key="4">
    <source>
        <dbReference type="Proteomes" id="UP000434925"/>
    </source>
</evidence>
<proteinExistence type="predicted"/>
<protein>
    <submittedName>
        <fullName evidence="2">Uncharacterized protein</fullName>
    </submittedName>
</protein>
<dbReference type="EMBL" id="VZPO01000013">
    <property type="protein sequence ID" value="KAB0498260.1"/>
    <property type="molecule type" value="Genomic_DNA"/>
</dbReference>
<dbReference type="RefSeq" id="WP_053078286.1">
    <property type="nucleotide sequence ID" value="NZ_JYLB01000003.1"/>
</dbReference>
<reference evidence="3" key="1">
    <citation type="submission" date="2016-10" db="EMBL/GenBank/DDBJ databases">
        <authorList>
            <person name="Varghese N."/>
            <person name="Submissions S."/>
        </authorList>
    </citation>
    <scope>NUCLEOTIDE SEQUENCE [LARGE SCALE GENOMIC DNA]</scope>
    <source>
        <strain evidence="3">BS3782</strain>
    </source>
</reference>
<organism evidence="2 3">
    <name type="scientific">Pseudomonas lini</name>
    <dbReference type="NCBI Taxonomy" id="163011"/>
    <lineage>
        <taxon>Bacteria</taxon>
        <taxon>Pseudomonadati</taxon>
        <taxon>Pseudomonadota</taxon>
        <taxon>Gammaproteobacteria</taxon>
        <taxon>Pseudomonadales</taxon>
        <taxon>Pseudomonadaceae</taxon>
        <taxon>Pseudomonas</taxon>
    </lineage>
</organism>
<reference evidence="2" key="2">
    <citation type="submission" date="2016-10" db="EMBL/GenBank/DDBJ databases">
        <authorList>
            <person name="de Groot N.N."/>
        </authorList>
    </citation>
    <scope>NUCLEOTIDE SEQUENCE [LARGE SCALE GENOMIC DNA]</scope>
    <source>
        <strain evidence="2">BS3782</strain>
    </source>
</reference>
<gene>
    <name evidence="1" type="ORF">F7R14_27360</name>
    <name evidence="2" type="ORF">SAMN04490191_5121</name>
</gene>
<evidence type="ECO:0000313" key="2">
    <source>
        <dbReference type="EMBL" id="SDT55029.1"/>
    </source>
</evidence>
<keyword evidence="3" id="KW-1185">Reference proteome</keyword>
<evidence type="ECO:0000313" key="3">
    <source>
        <dbReference type="Proteomes" id="UP000182814"/>
    </source>
</evidence>
<dbReference type="Proteomes" id="UP000434925">
    <property type="component" value="Unassembled WGS sequence"/>
</dbReference>
<dbReference type="Proteomes" id="UP000182814">
    <property type="component" value="Chromosome I"/>
</dbReference>
<dbReference type="EMBL" id="LT629746">
    <property type="protein sequence ID" value="SDT55029.1"/>
    <property type="molecule type" value="Genomic_DNA"/>
</dbReference>
<sequence length="326" mass="37670">MMTQLQTDIPTDSDQEEWVERDGVRMPVSEALELADRIFQGGQYQASLGEAFSDQRSFEEGTAGYSDYKAGFEAPYKQAEWSVELTGDHKDLEALANAGSRSDYFRIWGGVDDWHDCPNDRYYFNTLYFEGLRDEEVVWQLTYELLGIFNSTAEFFSLDAWKQSVRTIRYRDSPISFRPKANVLRLIGRPPRMSHRKWRKHLADASLVSPRFVLVILATEKEDIYMMLKYFSEPGSWSTYYKVMETMETLARQKGFSVPVAKTAKSRFTNNANNFDVVGYDARHGLMPKGKDNPVEPMTLEEGHVFITGFCKSYLNLAYPEFFNFC</sequence>